<feature type="chain" id="PRO_5042135712" description="Ecp2 effector protein domain-containing protein" evidence="1">
    <location>
        <begin position="27"/>
        <end position="203"/>
    </location>
</feature>
<reference evidence="2" key="1">
    <citation type="journal article" date="2023" name="Mol. Phylogenet. Evol.">
        <title>Genome-scale phylogeny and comparative genomics of the fungal order Sordariales.</title>
        <authorList>
            <person name="Hensen N."/>
            <person name="Bonometti L."/>
            <person name="Westerberg I."/>
            <person name="Brannstrom I.O."/>
            <person name="Guillou S."/>
            <person name="Cros-Aarteil S."/>
            <person name="Calhoun S."/>
            <person name="Haridas S."/>
            <person name="Kuo A."/>
            <person name="Mondo S."/>
            <person name="Pangilinan J."/>
            <person name="Riley R."/>
            <person name="LaButti K."/>
            <person name="Andreopoulos B."/>
            <person name="Lipzen A."/>
            <person name="Chen C."/>
            <person name="Yan M."/>
            <person name="Daum C."/>
            <person name="Ng V."/>
            <person name="Clum A."/>
            <person name="Steindorff A."/>
            <person name="Ohm R.A."/>
            <person name="Martin F."/>
            <person name="Silar P."/>
            <person name="Natvig D.O."/>
            <person name="Lalanne C."/>
            <person name="Gautier V."/>
            <person name="Ament-Velasquez S.L."/>
            <person name="Kruys A."/>
            <person name="Hutchinson M.I."/>
            <person name="Powell A.J."/>
            <person name="Barry K."/>
            <person name="Miller A.N."/>
            <person name="Grigoriev I.V."/>
            <person name="Debuchy R."/>
            <person name="Gladieux P."/>
            <person name="Hiltunen Thoren M."/>
            <person name="Johannesson H."/>
        </authorList>
    </citation>
    <scope>NUCLEOTIDE SEQUENCE</scope>
    <source>
        <strain evidence="2">CBS 232.78</strain>
    </source>
</reference>
<organism evidence="2 3">
    <name type="scientific">Podospora didyma</name>
    <dbReference type="NCBI Taxonomy" id="330526"/>
    <lineage>
        <taxon>Eukaryota</taxon>
        <taxon>Fungi</taxon>
        <taxon>Dikarya</taxon>
        <taxon>Ascomycota</taxon>
        <taxon>Pezizomycotina</taxon>
        <taxon>Sordariomycetes</taxon>
        <taxon>Sordariomycetidae</taxon>
        <taxon>Sordariales</taxon>
        <taxon>Podosporaceae</taxon>
        <taxon>Podospora</taxon>
    </lineage>
</organism>
<dbReference type="EMBL" id="JAULSW010000004">
    <property type="protein sequence ID" value="KAK3385945.1"/>
    <property type="molecule type" value="Genomic_DNA"/>
</dbReference>
<evidence type="ECO:0000256" key="1">
    <source>
        <dbReference type="SAM" id="SignalP"/>
    </source>
</evidence>
<evidence type="ECO:0000313" key="2">
    <source>
        <dbReference type="EMBL" id="KAK3385945.1"/>
    </source>
</evidence>
<keyword evidence="1" id="KW-0732">Signal</keyword>
<evidence type="ECO:0000313" key="3">
    <source>
        <dbReference type="Proteomes" id="UP001285441"/>
    </source>
</evidence>
<sequence>MPNPIIIARILGFFLAFFSAVDCVAAGVVPPSSEPGGAMIYNNGTVVFRNGTGDAAAPSDRPAIQGGIPLLFSGNSRVFDGGWSAGCEDWGYTESEKRFLPYLAILMSDYCVTGHMAARNDFNMWAQVGKPEDGFGPNIYTCNYNRDPVPCSGDDVKEVVGILGEKCPGGPGWVHITKADKTYGFGHILHLHCNNLYGSEDVG</sequence>
<protein>
    <recommendedName>
        <fullName evidence="4">Ecp2 effector protein domain-containing protein</fullName>
    </recommendedName>
</protein>
<feature type="signal peptide" evidence="1">
    <location>
        <begin position="1"/>
        <end position="26"/>
    </location>
</feature>
<reference evidence="2" key="2">
    <citation type="submission" date="2023-06" db="EMBL/GenBank/DDBJ databases">
        <authorList>
            <consortium name="Lawrence Berkeley National Laboratory"/>
            <person name="Haridas S."/>
            <person name="Hensen N."/>
            <person name="Bonometti L."/>
            <person name="Westerberg I."/>
            <person name="Brannstrom I.O."/>
            <person name="Guillou S."/>
            <person name="Cros-Aarteil S."/>
            <person name="Calhoun S."/>
            <person name="Kuo A."/>
            <person name="Mondo S."/>
            <person name="Pangilinan J."/>
            <person name="Riley R."/>
            <person name="LaButti K."/>
            <person name="Andreopoulos B."/>
            <person name="Lipzen A."/>
            <person name="Chen C."/>
            <person name="Yanf M."/>
            <person name="Daum C."/>
            <person name="Ng V."/>
            <person name="Clum A."/>
            <person name="Steindorff A."/>
            <person name="Ohm R."/>
            <person name="Martin F."/>
            <person name="Silar P."/>
            <person name="Natvig D."/>
            <person name="Lalanne C."/>
            <person name="Gautier V."/>
            <person name="Ament-velasquez S.L."/>
            <person name="Kruys A."/>
            <person name="Hutchinson M.I."/>
            <person name="Powell A.J."/>
            <person name="Barry K."/>
            <person name="Miller A.N."/>
            <person name="Grigoriev I.V."/>
            <person name="Debuchy R."/>
            <person name="Gladieux P."/>
            <person name="Thoren M.H."/>
            <person name="Johannesson H."/>
        </authorList>
    </citation>
    <scope>NUCLEOTIDE SEQUENCE</scope>
    <source>
        <strain evidence="2">CBS 232.78</strain>
    </source>
</reference>
<comment type="caution">
    <text evidence="2">The sequence shown here is derived from an EMBL/GenBank/DDBJ whole genome shotgun (WGS) entry which is preliminary data.</text>
</comment>
<gene>
    <name evidence="2" type="ORF">B0H63DRAFT_449942</name>
</gene>
<proteinExistence type="predicted"/>
<dbReference type="Proteomes" id="UP001285441">
    <property type="component" value="Unassembled WGS sequence"/>
</dbReference>
<keyword evidence="3" id="KW-1185">Reference proteome</keyword>
<evidence type="ECO:0008006" key="4">
    <source>
        <dbReference type="Google" id="ProtNLM"/>
    </source>
</evidence>
<dbReference type="AlphaFoldDB" id="A0AAE0U0B6"/>
<accession>A0AAE0U0B6</accession>
<name>A0AAE0U0B6_9PEZI</name>